<evidence type="ECO:0000313" key="2">
    <source>
        <dbReference type="EMBL" id="GAA2687030.1"/>
    </source>
</evidence>
<feature type="compositionally biased region" description="Low complexity" evidence="1">
    <location>
        <begin position="408"/>
        <end position="435"/>
    </location>
</feature>
<reference evidence="3" key="1">
    <citation type="journal article" date="2019" name="Int. J. Syst. Evol. Microbiol.">
        <title>The Global Catalogue of Microorganisms (GCM) 10K type strain sequencing project: providing services to taxonomists for standard genome sequencing and annotation.</title>
        <authorList>
            <consortium name="The Broad Institute Genomics Platform"/>
            <consortium name="The Broad Institute Genome Sequencing Center for Infectious Disease"/>
            <person name="Wu L."/>
            <person name="Ma J."/>
        </authorList>
    </citation>
    <scope>NUCLEOTIDE SEQUENCE [LARGE SCALE GENOMIC DNA]</scope>
    <source>
        <strain evidence="3">JCM 16374</strain>
    </source>
</reference>
<feature type="compositionally biased region" description="Basic and acidic residues" evidence="1">
    <location>
        <begin position="370"/>
        <end position="380"/>
    </location>
</feature>
<organism evidence="2 3">
    <name type="scientific">Streptomyces lunalinharesii</name>
    <dbReference type="NCBI Taxonomy" id="333384"/>
    <lineage>
        <taxon>Bacteria</taxon>
        <taxon>Bacillati</taxon>
        <taxon>Actinomycetota</taxon>
        <taxon>Actinomycetes</taxon>
        <taxon>Kitasatosporales</taxon>
        <taxon>Streptomycetaceae</taxon>
        <taxon>Streptomyces</taxon>
    </lineage>
</organism>
<feature type="compositionally biased region" description="Pro residues" evidence="1">
    <location>
        <begin position="457"/>
        <end position="485"/>
    </location>
</feature>
<protein>
    <submittedName>
        <fullName evidence="2">Uncharacterized protein</fullName>
    </submittedName>
</protein>
<feature type="compositionally biased region" description="Pro residues" evidence="1">
    <location>
        <begin position="386"/>
        <end position="398"/>
    </location>
</feature>
<sequence>MPDQMWWPGTRRFSNRTLPADAPREPASWERLRLNRIGEGPLPPRLVGHDRGMSLRAWDTVTGKVIDLSGNPDSADDLPDGTSKNKRYACDMCGQVLSLSRRRSPDSSYTSRFAHEHKKQAGADDDGCPARADVQKQISDEVQIVIDLGQALAHALPGMAICVEYPGPFRPGKPAEAPVVVCRNGPDGPPVVIIDRPRRPLTIDAVRRRAALVRRRYGPSALHYWFFADDPEHFRELRPKQVKPVGVAAPVRHQRVRPTNQQLAIVAMGGHVCWLQRDRTVLVPYGGREFWHVPDPREDWSGPMAGSRKDWEISHPQPAPSAHWWGLVPIPLSSLGGTKRVFAPQDAYLVMEGLEAAQERRWSSLRRRAREQYNQKRASAERPASSPLPAPQEDPLPAAPDFSEASEAQAVEPSPPSQAAAPLPAPVEPAAASEPVVEEAKPSSSPERAVPSSSAPPTAPAATRPPVPRVPPRPQVPPVVPPPRSAEPMLRRVLGSLWPFRRRPKR</sequence>
<evidence type="ECO:0000256" key="1">
    <source>
        <dbReference type="SAM" id="MobiDB-lite"/>
    </source>
</evidence>
<feature type="region of interest" description="Disordered" evidence="1">
    <location>
        <begin position="101"/>
        <end position="129"/>
    </location>
</feature>
<proteinExistence type="predicted"/>
<evidence type="ECO:0000313" key="3">
    <source>
        <dbReference type="Proteomes" id="UP001500994"/>
    </source>
</evidence>
<feature type="compositionally biased region" description="Low complexity" evidence="1">
    <location>
        <begin position="442"/>
        <end position="456"/>
    </location>
</feature>
<dbReference type="Proteomes" id="UP001500994">
    <property type="component" value="Unassembled WGS sequence"/>
</dbReference>
<dbReference type="EMBL" id="BAAARK010000040">
    <property type="protein sequence ID" value="GAA2687030.1"/>
    <property type="molecule type" value="Genomic_DNA"/>
</dbReference>
<comment type="caution">
    <text evidence="2">The sequence shown here is derived from an EMBL/GenBank/DDBJ whole genome shotgun (WGS) entry which is preliminary data.</text>
</comment>
<accession>A0ABP6FDB5</accession>
<gene>
    <name evidence="2" type="ORF">GCM10009864_70930</name>
</gene>
<keyword evidence="3" id="KW-1185">Reference proteome</keyword>
<feature type="region of interest" description="Disordered" evidence="1">
    <location>
        <begin position="367"/>
        <end position="506"/>
    </location>
</feature>
<name>A0ABP6FDB5_9ACTN</name>